<evidence type="ECO:0000256" key="7">
    <source>
        <dbReference type="ARBA" id="ARBA00023242"/>
    </source>
</evidence>
<dbReference type="AlphaFoldDB" id="A0AAV5QDX7"/>
<dbReference type="GO" id="GO:0005634">
    <property type="term" value="C:nucleus"/>
    <property type="evidence" value="ECO:0007669"/>
    <property type="project" value="UniProtKB-SubCell"/>
</dbReference>
<dbReference type="Proteomes" id="UP001360560">
    <property type="component" value="Unassembled WGS sequence"/>
</dbReference>
<name>A0AAV5QDX7_9ASCO</name>
<evidence type="ECO:0000256" key="4">
    <source>
        <dbReference type="ARBA" id="ARBA00022490"/>
    </source>
</evidence>
<comment type="similarity">
    <text evidence="3">Belongs to the SDE2 family.</text>
</comment>
<dbReference type="GeneID" id="90071124"/>
<dbReference type="GO" id="GO:0008380">
    <property type="term" value="P:RNA splicing"/>
    <property type="evidence" value="ECO:0007669"/>
    <property type="project" value="UniProtKB-KW"/>
</dbReference>
<keyword evidence="12" id="KW-1185">Reference proteome</keyword>
<evidence type="ECO:0000256" key="9">
    <source>
        <dbReference type="SAM" id="MobiDB-lite"/>
    </source>
</evidence>
<keyword evidence="7" id="KW-0539">Nucleus</keyword>
<keyword evidence="4" id="KW-0963">Cytoplasm</keyword>
<dbReference type="GO" id="GO:0005737">
    <property type="term" value="C:cytoplasm"/>
    <property type="evidence" value="ECO:0007669"/>
    <property type="project" value="UniProtKB-SubCell"/>
</dbReference>
<feature type="compositionally biased region" description="Basic and acidic residues" evidence="9">
    <location>
        <begin position="241"/>
        <end position="258"/>
    </location>
</feature>
<comment type="caution">
    <text evidence="11">The sequence shown here is derived from an EMBL/GenBank/DDBJ whole genome shotgun (WGS) entry which is preliminary data.</text>
</comment>
<evidence type="ECO:0000313" key="12">
    <source>
        <dbReference type="Proteomes" id="UP001360560"/>
    </source>
</evidence>
<keyword evidence="5" id="KW-0507">mRNA processing</keyword>
<keyword evidence="8" id="KW-0131">Cell cycle</keyword>
<dbReference type="EMBL" id="BTFZ01000001">
    <property type="protein sequence ID" value="GMM33145.1"/>
    <property type="molecule type" value="Genomic_DNA"/>
</dbReference>
<organism evidence="11 12">
    <name type="scientific">Saccharomycopsis crataegensis</name>
    <dbReference type="NCBI Taxonomy" id="43959"/>
    <lineage>
        <taxon>Eukaryota</taxon>
        <taxon>Fungi</taxon>
        <taxon>Dikarya</taxon>
        <taxon>Ascomycota</taxon>
        <taxon>Saccharomycotina</taxon>
        <taxon>Saccharomycetes</taxon>
        <taxon>Saccharomycopsidaceae</taxon>
        <taxon>Saccharomycopsis</taxon>
    </lineage>
</organism>
<dbReference type="RefSeq" id="XP_064850145.1">
    <property type="nucleotide sequence ID" value="XM_064994073.1"/>
</dbReference>
<accession>A0AAV5QDX7</accession>
<evidence type="ECO:0000256" key="6">
    <source>
        <dbReference type="ARBA" id="ARBA00023187"/>
    </source>
</evidence>
<dbReference type="PANTHER" id="PTHR12786:SF1">
    <property type="entry name" value="SPLICING REGULATOR SDE2"/>
    <property type="match status" value="1"/>
</dbReference>
<reference evidence="11 12" key="1">
    <citation type="journal article" date="2023" name="Elife">
        <title>Identification of key yeast species and microbe-microbe interactions impacting larval growth of Drosophila in the wild.</title>
        <authorList>
            <person name="Mure A."/>
            <person name="Sugiura Y."/>
            <person name="Maeda R."/>
            <person name="Honda K."/>
            <person name="Sakurai N."/>
            <person name="Takahashi Y."/>
            <person name="Watada M."/>
            <person name="Katoh T."/>
            <person name="Gotoh A."/>
            <person name="Gotoh Y."/>
            <person name="Taniguchi I."/>
            <person name="Nakamura K."/>
            <person name="Hayashi T."/>
            <person name="Katayama T."/>
            <person name="Uemura T."/>
            <person name="Hattori Y."/>
        </authorList>
    </citation>
    <scope>NUCLEOTIDE SEQUENCE [LARGE SCALE GENOMIC DNA]</scope>
    <source>
        <strain evidence="11 12">SC-9</strain>
    </source>
</reference>
<gene>
    <name evidence="11" type="ORF">DASC09_004700</name>
</gene>
<evidence type="ECO:0000256" key="8">
    <source>
        <dbReference type="ARBA" id="ARBA00023306"/>
    </source>
</evidence>
<dbReference type="GO" id="GO:0006397">
    <property type="term" value="P:mRNA processing"/>
    <property type="evidence" value="ECO:0007669"/>
    <property type="project" value="UniProtKB-KW"/>
</dbReference>
<sequence length="258" mass="29584">MVEVKLKCINGLPDIAGVIIKEETSGEQLYDMLVTSLPSTIQDTARIYFGKNDIRVYESLKQIDCHKLIRLNLRIPLRGGKGGFVQQLKAQGNKIAKDRSSNQEIRNNYRTLEGGRTVKEVEKSKRLSEYFAKQPETKKKESEEKRSKLKAIINTDPLKNVKFQDSKYLENSEELLEEIKGSMEIAMNESEEEEVDVDVEVEKIETKEDFRKEGNSPPTIMFAAFFEEEESDEGESEDTEHESKEEELLAVKEGKQKL</sequence>
<dbReference type="InterPro" id="IPR051421">
    <property type="entry name" value="RNA_Proc_DNA_Dmg_Regulator"/>
</dbReference>
<comment type="subcellular location">
    <subcellularLocation>
        <location evidence="2">Cytoplasm</location>
    </subcellularLocation>
    <subcellularLocation>
        <location evidence="1">Nucleus</location>
    </subcellularLocation>
</comment>
<feature type="domain" description="SDE2-like" evidence="10">
    <location>
        <begin position="79"/>
        <end position="183"/>
    </location>
</feature>
<dbReference type="InterPro" id="IPR053822">
    <property type="entry name" value="SDE2-like_dom"/>
</dbReference>
<feature type="region of interest" description="Disordered" evidence="9">
    <location>
        <begin position="227"/>
        <end position="258"/>
    </location>
</feature>
<keyword evidence="6" id="KW-0508">mRNA splicing</keyword>
<evidence type="ECO:0000259" key="10">
    <source>
        <dbReference type="Pfam" id="PF22782"/>
    </source>
</evidence>
<proteinExistence type="inferred from homology"/>
<protein>
    <recommendedName>
        <fullName evidence="10">SDE2-like domain-containing protein</fullName>
    </recommendedName>
</protein>
<feature type="compositionally biased region" description="Acidic residues" evidence="9">
    <location>
        <begin position="227"/>
        <end position="240"/>
    </location>
</feature>
<evidence type="ECO:0000256" key="5">
    <source>
        <dbReference type="ARBA" id="ARBA00022664"/>
    </source>
</evidence>
<dbReference type="Pfam" id="PF22782">
    <property type="entry name" value="SDE2"/>
    <property type="match status" value="1"/>
</dbReference>
<evidence type="ECO:0000256" key="3">
    <source>
        <dbReference type="ARBA" id="ARBA00008726"/>
    </source>
</evidence>
<dbReference type="PANTHER" id="PTHR12786">
    <property type="entry name" value="SPLICING FACTOR SF3A-RELATED"/>
    <property type="match status" value="1"/>
</dbReference>
<evidence type="ECO:0000256" key="2">
    <source>
        <dbReference type="ARBA" id="ARBA00004496"/>
    </source>
</evidence>
<evidence type="ECO:0000313" key="11">
    <source>
        <dbReference type="EMBL" id="GMM33145.1"/>
    </source>
</evidence>
<evidence type="ECO:0000256" key="1">
    <source>
        <dbReference type="ARBA" id="ARBA00004123"/>
    </source>
</evidence>